<keyword evidence="1" id="KW-0808">Transferase</keyword>
<dbReference type="Proteomes" id="UP000001075">
    <property type="component" value="Unassembled WGS sequence"/>
</dbReference>
<accession>G3IKQ4</accession>
<reference evidence="2" key="1">
    <citation type="journal article" date="2011" name="Nat. Biotechnol.">
        <title>The genomic sequence of the Chinese hamster ovary (CHO)-K1 cell line.</title>
        <authorList>
            <person name="Xu X."/>
            <person name="Nagarajan H."/>
            <person name="Lewis N.E."/>
            <person name="Pan S."/>
            <person name="Cai Z."/>
            <person name="Liu X."/>
            <person name="Chen W."/>
            <person name="Xie M."/>
            <person name="Wang W."/>
            <person name="Hammond S."/>
            <person name="Andersen M.R."/>
            <person name="Neff N."/>
            <person name="Passarelli B."/>
            <person name="Koh W."/>
            <person name="Fan H.C."/>
            <person name="Wang J."/>
            <person name="Gui Y."/>
            <person name="Lee K.H."/>
            <person name="Betenbaugh M.J."/>
            <person name="Quake S.R."/>
            <person name="Famili I."/>
            <person name="Palsson B.O."/>
            <person name="Wang J."/>
        </authorList>
    </citation>
    <scope>NUCLEOTIDE SEQUENCE [LARGE SCALE GENOMIC DNA]</scope>
    <source>
        <strain evidence="2">CHO K1 cell line</strain>
    </source>
</reference>
<evidence type="ECO:0000313" key="1">
    <source>
        <dbReference type="EMBL" id="EGW09150.1"/>
    </source>
</evidence>
<dbReference type="InParanoid" id="G3IKQ4"/>
<organism evidence="1 2">
    <name type="scientific">Cricetulus griseus</name>
    <name type="common">Chinese hamster</name>
    <name type="synonym">Cricetulus barabensis griseus</name>
    <dbReference type="NCBI Taxonomy" id="10029"/>
    <lineage>
        <taxon>Eukaryota</taxon>
        <taxon>Metazoa</taxon>
        <taxon>Chordata</taxon>
        <taxon>Craniata</taxon>
        <taxon>Vertebrata</taxon>
        <taxon>Euteleostomi</taxon>
        <taxon>Mammalia</taxon>
        <taxon>Eutheria</taxon>
        <taxon>Euarchontoglires</taxon>
        <taxon>Glires</taxon>
        <taxon>Rodentia</taxon>
        <taxon>Myomorpha</taxon>
        <taxon>Muroidea</taxon>
        <taxon>Cricetidae</taxon>
        <taxon>Cricetinae</taxon>
        <taxon>Cricetulus</taxon>
    </lineage>
</organism>
<dbReference type="EMBL" id="JH003718">
    <property type="protein sequence ID" value="EGW09150.1"/>
    <property type="molecule type" value="Genomic_DNA"/>
</dbReference>
<dbReference type="GO" id="GO:0016301">
    <property type="term" value="F:kinase activity"/>
    <property type="evidence" value="ECO:0007669"/>
    <property type="project" value="UniProtKB-KW"/>
</dbReference>
<dbReference type="Gene3D" id="3.40.1190.20">
    <property type="match status" value="1"/>
</dbReference>
<evidence type="ECO:0000313" key="2">
    <source>
        <dbReference type="Proteomes" id="UP000001075"/>
    </source>
</evidence>
<dbReference type="InterPro" id="IPR029056">
    <property type="entry name" value="Ribokinase-like"/>
</dbReference>
<name>G3IKQ4_CRIGR</name>
<dbReference type="STRING" id="10029.G3IKQ4"/>
<gene>
    <name evidence="1" type="ORF">I79_024457</name>
</gene>
<protein>
    <submittedName>
        <fullName evidence="1">Pyridoxal kinase</fullName>
    </submittedName>
</protein>
<sequence length="90" mass="9590">MEGECRVLSIQSHVVRGYVGNRAAMFPLQPPSGLRLELDTLRSQSLAHAGRGRGAYSRVVKVTRSPVPGCAHSVVRWVSAAASCCLASRG</sequence>
<proteinExistence type="predicted"/>
<keyword evidence="1" id="KW-0418">Kinase</keyword>
<dbReference type="AlphaFoldDB" id="G3IKQ4"/>